<reference evidence="2" key="1">
    <citation type="submission" date="2017-09" db="EMBL/GenBank/DDBJ databases">
        <title>Depth-based differentiation of microbial function through sediment-hosted aquifers and enrichment of novel symbionts in the deep terrestrial subsurface.</title>
        <authorList>
            <person name="Probst A.J."/>
            <person name="Ladd B."/>
            <person name="Jarett J.K."/>
            <person name="Geller-Mcgrath D.E."/>
            <person name="Sieber C.M.K."/>
            <person name="Emerson J.B."/>
            <person name="Anantharaman K."/>
            <person name="Thomas B.C."/>
            <person name="Malmstrom R."/>
            <person name="Stieglmeier M."/>
            <person name="Klingl A."/>
            <person name="Woyke T."/>
            <person name="Ryan C.M."/>
            <person name="Banfield J.F."/>
        </authorList>
    </citation>
    <scope>NUCLEOTIDE SEQUENCE [LARGE SCALE GENOMIC DNA]</scope>
</reference>
<name>A0A2M8DM07_9BACT</name>
<sequence>MVLLYYTELLPNQQRCQLWITFKRMENLFGENYNHINNASQGDIELNLYCDEVKDKECPIIKDKWHYFGILIVPTNIEKIFLVDLLKKRFRVNNLSEVDRKTEYFPKNNRIVHFHSLGADTYHIAKRWYDYIRDPKSCDKVYFSILGVNQNKLNPESFGNEELFERIYNRFFRTAVIFSIKKYFPGRNIIIKNIFHEEGEQEYHEFFPWHIFYRINEDCENITCLNKEVSFLNKDHRKNNTANFIQLVDVILGSAVNNLHNSTKNEHKVKLTEDFSGLIKRLVESPENPNSTYCKDYYKRMNISFFPKQNINPKDEYLEYKKRMNQFYHGREIVFLNRRQKRLF</sequence>
<gene>
    <name evidence="1" type="ORF">CO078_00625</name>
</gene>
<organism evidence="1 2">
    <name type="scientific">Candidatus Nealsonbacteria bacterium CG_4_9_14_0_8_um_filter_36_17</name>
    <dbReference type="NCBI Taxonomy" id="1974693"/>
    <lineage>
        <taxon>Bacteria</taxon>
        <taxon>Candidatus Nealsoniibacteriota</taxon>
    </lineage>
</organism>
<comment type="caution">
    <text evidence="1">The sequence shown here is derived from an EMBL/GenBank/DDBJ whole genome shotgun (WGS) entry which is preliminary data.</text>
</comment>
<evidence type="ECO:0000313" key="1">
    <source>
        <dbReference type="EMBL" id="PJB98866.1"/>
    </source>
</evidence>
<dbReference type="Proteomes" id="UP000230097">
    <property type="component" value="Unassembled WGS sequence"/>
</dbReference>
<evidence type="ECO:0000313" key="2">
    <source>
        <dbReference type="Proteomes" id="UP000230097"/>
    </source>
</evidence>
<dbReference type="EMBL" id="PFTC01000017">
    <property type="protein sequence ID" value="PJB98866.1"/>
    <property type="molecule type" value="Genomic_DNA"/>
</dbReference>
<evidence type="ECO:0008006" key="3">
    <source>
        <dbReference type="Google" id="ProtNLM"/>
    </source>
</evidence>
<proteinExistence type="predicted"/>
<protein>
    <recommendedName>
        <fullName evidence="3">DUF3800 domain-containing protein</fullName>
    </recommendedName>
</protein>
<dbReference type="AlphaFoldDB" id="A0A2M8DM07"/>
<accession>A0A2M8DM07</accession>